<proteinExistence type="predicted"/>
<accession>A0A8D8VN69</accession>
<organism evidence="1">
    <name type="scientific">Cacopsylla melanoneura</name>
    <dbReference type="NCBI Taxonomy" id="428564"/>
    <lineage>
        <taxon>Eukaryota</taxon>
        <taxon>Metazoa</taxon>
        <taxon>Ecdysozoa</taxon>
        <taxon>Arthropoda</taxon>
        <taxon>Hexapoda</taxon>
        <taxon>Insecta</taxon>
        <taxon>Pterygota</taxon>
        <taxon>Neoptera</taxon>
        <taxon>Paraneoptera</taxon>
        <taxon>Hemiptera</taxon>
        <taxon>Sternorrhyncha</taxon>
        <taxon>Psylloidea</taxon>
        <taxon>Psyllidae</taxon>
        <taxon>Psyllinae</taxon>
        <taxon>Cacopsylla</taxon>
    </lineage>
</organism>
<reference evidence="1" key="1">
    <citation type="submission" date="2021-05" db="EMBL/GenBank/DDBJ databases">
        <authorList>
            <person name="Alioto T."/>
            <person name="Alioto T."/>
            <person name="Gomez Garrido J."/>
        </authorList>
    </citation>
    <scope>NUCLEOTIDE SEQUENCE</scope>
</reference>
<dbReference type="AlphaFoldDB" id="A0A8D8VN69"/>
<protein>
    <submittedName>
        <fullName evidence="1">Uncharacterized protein</fullName>
    </submittedName>
</protein>
<name>A0A8D8VN69_9HEMI</name>
<sequence>MAFCFGKRGKNFEKLNQTKLFCSGAYRSQKNQKHRVNNLTQFSFHLISATTETFRKYPIFTILKLGTFFVPSLQTLKQGPVPTLRTSHSNINSLWTAHFFKNVL</sequence>
<dbReference type="EMBL" id="HBUF01070865">
    <property type="protein sequence ID" value="CAG6629473.1"/>
    <property type="molecule type" value="Transcribed_RNA"/>
</dbReference>
<evidence type="ECO:0000313" key="1">
    <source>
        <dbReference type="EMBL" id="CAG6629473.1"/>
    </source>
</evidence>